<evidence type="ECO:0000256" key="6">
    <source>
        <dbReference type="SAM" id="Phobius"/>
    </source>
</evidence>
<keyword evidence="9" id="KW-1185">Reference proteome</keyword>
<comment type="similarity">
    <text evidence="2">Belongs to the PA-phosphatase related phosphoesterase family.</text>
</comment>
<dbReference type="GO" id="GO:0006644">
    <property type="term" value="P:phospholipid metabolic process"/>
    <property type="evidence" value="ECO:0007669"/>
    <property type="project" value="InterPro"/>
</dbReference>
<feature type="transmembrane region" description="Helical" evidence="6">
    <location>
        <begin position="144"/>
        <end position="161"/>
    </location>
</feature>
<dbReference type="GO" id="GO:0016020">
    <property type="term" value="C:membrane"/>
    <property type="evidence" value="ECO:0007669"/>
    <property type="project" value="UniProtKB-SubCell"/>
</dbReference>
<keyword evidence="5 6" id="KW-0472">Membrane</keyword>
<keyword evidence="3 6" id="KW-0812">Transmembrane</keyword>
<dbReference type="OrthoDB" id="10030083at2759"/>
<protein>
    <recommendedName>
        <fullName evidence="7">Phosphatidic acid phosphatase type 2/haloperoxidase domain-containing protein</fullName>
    </recommendedName>
</protein>
<feature type="transmembrane region" description="Helical" evidence="6">
    <location>
        <begin position="16"/>
        <end position="37"/>
    </location>
</feature>
<name>A0A835XRQ2_9CHLO</name>
<evidence type="ECO:0000256" key="5">
    <source>
        <dbReference type="ARBA" id="ARBA00023136"/>
    </source>
</evidence>
<evidence type="ECO:0000256" key="3">
    <source>
        <dbReference type="ARBA" id="ARBA00022692"/>
    </source>
</evidence>
<proteinExistence type="inferred from homology"/>
<keyword evidence="4 6" id="KW-1133">Transmembrane helix</keyword>
<dbReference type="SMART" id="SM00014">
    <property type="entry name" value="acidPPc"/>
    <property type="match status" value="1"/>
</dbReference>
<evidence type="ECO:0000256" key="2">
    <source>
        <dbReference type="ARBA" id="ARBA00008816"/>
    </source>
</evidence>
<comment type="subcellular location">
    <subcellularLocation>
        <location evidence="1">Membrane</location>
        <topology evidence="1">Multi-pass membrane protein</topology>
    </subcellularLocation>
</comment>
<feature type="transmembrane region" description="Helical" evidence="6">
    <location>
        <begin position="205"/>
        <end position="222"/>
    </location>
</feature>
<dbReference type="PANTHER" id="PTHR10165">
    <property type="entry name" value="LIPID PHOSPHATE PHOSPHATASE"/>
    <property type="match status" value="1"/>
</dbReference>
<evidence type="ECO:0000313" key="9">
    <source>
        <dbReference type="Proteomes" id="UP000612055"/>
    </source>
</evidence>
<comment type="caution">
    <text evidence="8">The sequence shown here is derived from an EMBL/GenBank/DDBJ whole genome shotgun (WGS) entry which is preliminary data.</text>
</comment>
<evidence type="ECO:0000313" key="8">
    <source>
        <dbReference type="EMBL" id="KAG2488392.1"/>
    </source>
</evidence>
<gene>
    <name evidence="8" type="ORF">HYH03_013078</name>
</gene>
<dbReference type="GO" id="GO:0046839">
    <property type="term" value="P:phospholipid dephosphorylation"/>
    <property type="evidence" value="ECO:0007669"/>
    <property type="project" value="TreeGrafter"/>
</dbReference>
<evidence type="ECO:0000256" key="1">
    <source>
        <dbReference type="ARBA" id="ARBA00004141"/>
    </source>
</evidence>
<sequence>MEPGEVGHFFLVEGYLWDWLVAAAGIVINLVIPANVVKPIRRYYNVTDVTLMYPDHDSSVPSLALYLLVFVLPAVVFGVTALLKRSAGLVDWHHGALSVAEGFALATGFKRWINLLGVYRPSWITALEDGNADTDYRLSYPSGHSAYIFFSMTIVTLYVVGKAELLHRPSQLLFLKMVCAIAPMALAAFVAVSRIADYKHAPADVNAGCFIGVACGLVAYFLNYNSPFDEESALPKRRGQAAVVARAASVASKAAAAAVASGRYAVVPGSQPLVITETAEDLAAQYGASAGLVAVNGMPTRRSRMTS</sequence>
<dbReference type="InterPro" id="IPR036938">
    <property type="entry name" value="PAP2/HPO_sf"/>
</dbReference>
<feature type="transmembrane region" description="Helical" evidence="6">
    <location>
        <begin position="173"/>
        <end position="193"/>
    </location>
</feature>
<organism evidence="8 9">
    <name type="scientific">Edaphochlamys debaryana</name>
    <dbReference type="NCBI Taxonomy" id="47281"/>
    <lineage>
        <taxon>Eukaryota</taxon>
        <taxon>Viridiplantae</taxon>
        <taxon>Chlorophyta</taxon>
        <taxon>core chlorophytes</taxon>
        <taxon>Chlorophyceae</taxon>
        <taxon>CS clade</taxon>
        <taxon>Chlamydomonadales</taxon>
        <taxon>Chlamydomonadales incertae sedis</taxon>
        <taxon>Edaphochlamys</taxon>
    </lineage>
</organism>
<reference evidence="8" key="1">
    <citation type="journal article" date="2020" name="bioRxiv">
        <title>Comparative genomics of Chlamydomonas.</title>
        <authorList>
            <person name="Craig R.J."/>
            <person name="Hasan A.R."/>
            <person name="Ness R.W."/>
            <person name="Keightley P.D."/>
        </authorList>
    </citation>
    <scope>NUCLEOTIDE SEQUENCE</scope>
    <source>
        <strain evidence="8">CCAP 11/70</strain>
    </source>
</reference>
<dbReference type="EMBL" id="JAEHOE010000084">
    <property type="protein sequence ID" value="KAG2488392.1"/>
    <property type="molecule type" value="Genomic_DNA"/>
</dbReference>
<dbReference type="PANTHER" id="PTHR10165:SF35">
    <property type="entry name" value="RE23632P"/>
    <property type="match status" value="1"/>
</dbReference>
<feature type="transmembrane region" description="Helical" evidence="6">
    <location>
        <begin position="63"/>
        <end position="83"/>
    </location>
</feature>
<dbReference type="Gene3D" id="1.20.144.10">
    <property type="entry name" value="Phosphatidic acid phosphatase type 2/haloperoxidase"/>
    <property type="match status" value="1"/>
</dbReference>
<evidence type="ECO:0000259" key="7">
    <source>
        <dbReference type="SMART" id="SM00014"/>
    </source>
</evidence>
<evidence type="ECO:0000256" key="4">
    <source>
        <dbReference type="ARBA" id="ARBA00022989"/>
    </source>
</evidence>
<dbReference type="GO" id="GO:0008195">
    <property type="term" value="F:phosphatidate phosphatase activity"/>
    <property type="evidence" value="ECO:0007669"/>
    <property type="project" value="TreeGrafter"/>
</dbReference>
<dbReference type="AlphaFoldDB" id="A0A835XRQ2"/>
<dbReference type="SUPFAM" id="SSF48317">
    <property type="entry name" value="Acid phosphatase/Vanadium-dependent haloperoxidase"/>
    <property type="match status" value="1"/>
</dbReference>
<feature type="domain" description="Phosphatidic acid phosphatase type 2/haloperoxidase" evidence="7">
    <location>
        <begin position="93"/>
        <end position="220"/>
    </location>
</feature>
<dbReference type="Proteomes" id="UP000612055">
    <property type="component" value="Unassembled WGS sequence"/>
</dbReference>
<dbReference type="Pfam" id="PF01569">
    <property type="entry name" value="PAP2"/>
    <property type="match status" value="1"/>
</dbReference>
<accession>A0A835XRQ2</accession>
<dbReference type="InterPro" id="IPR000326">
    <property type="entry name" value="PAP2/HPO"/>
</dbReference>
<dbReference type="InterPro" id="IPR043216">
    <property type="entry name" value="PAP-like"/>
</dbReference>